<proteinExistence type="predicted"/>
<evidence type="ECO:0000256" key="3">
    <source>
        <dbReference type="ARBA" id="ARBA00023136"/>
    </source>
</evidence>
<dbReference type="PANTHER" id="PTHR34001:SF3">
    <property type="entry name" value="BLL7405 PROTEIN"/>
    <property type="match status" value="1"/>
</dbReference>
<dbReference type="SUPFAM" id="SSF56925">
    <property type="entry name" value="OMPA-like"/>
    <property type="match status" value="1"/>
</dbReference>
<keyword evidence="3" id="KW-0472">Membrane</keyword>
<evidence type="ECO:0000259" key="4">
    <source>
        <dbReference type="Pfam" id="PF13505"/>
    </source>
</evidence>
<gene>
    <name evidence="5" type="ORF">MNBD_ALPHA07-2343</name>
</gene>
<evidence type="ECO:0000313" key="5">
    <source>
        <dbReference type="EMBL" id="VAW01931.1"/>
    </source>
</evidence>
<sequence>MKLTSLLKTSIALAATTLAATTLAAAPAFAQSANWTGAYLGGEAGGANLKISGFGASVDDDSLIGGIIAGYDYDLGTWVIGAGADFDFTDVDFGGANFLESVWRLKLRGGYKIGNGLLYATGGYTSAQLATASDQDGYFIGGGFDYKFQPNISLGGEVLYTRFDNMAGFPIDGELITYQLRAAYRF</sequence>
<dbReference type="EMBL" id="UOEG01000234">
    <property type="protein sequence ID" value="VAW01931.1"/>
    <property type="molecule type" value="Genomic_DNA"/>
</dbReference>
<evidence type="ECO:0000256" key="2">
    <source>
        <dbReference type="ARBA" id="ARBA00022729"/>
    </source>
</evidence>
<comment type="subcellular location">
    <subcellularLocation>
        <location evidence="1">Membrane</location>
    </subcellularLocation>
</comment>
<dbReference type="InterPro" id="IPR051692">
    <property type="entry name" value="OMP-like"/>
</dbReference>
<keyword evidence="2" id="KW-0732">Signal</keyword>
<name>A0A3B0S725_9ZZZZ</name>
<dbReference type="Pfam" id="PF13505">
    <property type="entry name" value="OMP_b-brl"/>
    <property type="match status" value="1"/>
</dbReference>
<feature type="domain" description="Outer membrane protein beta-barrel" evidence="4">
    <location>
        <begin position="17"/>
        <end position="186"/>
    </location>
</feature>
<dbReference type="Gene3D" id="2.40.160.10">
    <property type="entry name" value="Porin"/>
    <property type="match status" value="1"/>
</dbReference>
<dbReference type="PANTHER" id="PTHR34001">
    <property type="entry name" value="BLL7405 PROTEIN"/>
    <property type="match status" value="1"/>
</dbReference>
<reference evidence="5" key="1">
    <citation type="submission" date="2018-06" db="EMBL/GenBank/DDBJ databases">
        <authorList>
            <person name="Zhirakovskaya E."/>
        </authorList>
    </citation>
    <scope>NUCLEOTIDE SEQUENCE</scope>
</reference>
<dbReference type="InterPro" id="IPR011250">
    <property type="entry name" value="OMP/PagP_B-barrel"/>
</dbReference>
<organism evidence="5">
    <name type="scientific">hydrothermal vent metagenome</name>
    <dbReference type="NCBI Taxonomy" id="652676"/>
    <lineage>
        <taxon>unclassified sequences</taxon>
        <taxon>metagenomes</taxon>
        <taxon>ecological metagenomes</taxon>
    </lineage>
</organism>
<evidence type="ECO:0000256" key="1">
    <source>
        <dbReference type="ARBA" id="ARBA00004370"/>
    </source>
</evidence>
<dbReference type="AlphaFoldDB" id="A0A3B0S725"/>
<protein>
    <submittedName>
        <fullName evidence="5">Outer membrane protein, putative</fullName>
    </submittedName>
</protein>
<accession>A0A3B0S725</accession>
<dbReference type="InterPro" id="IPR023614">
    <property type="entry name" value="Porin_dom_sf"/>
</dbReference>
<dbReference type="InterPro" id="IPR027385">
    <property type="entry name" value="Beta-barrel_OMP"/>
</dbReference>
<dbReference type="GO" id="GO:0016020">
    <property type="term" value="C:membrane"/>
    <property type="evidence" value="ECO:0007669"/>
    <property type="project" value="UniProtKB-SubCell"/>
</dbReference>